<name>A0ABW3SPG4_9BACT</name>
<evidence type="ECO:0000313" key="2">
    <source>
        <dbReference type="EMBL" id="MFD1185757.1"/>
    </source>
</evidence>
<dbReference type="PANTHER" id="PTHR15020:SF50">
    <property type="entry name" value="UPF0659 PROTEIN YMR090W"/>
    <property type="match status" value="1"/>
</dbReference>
<evidence type="ECO:0000259" key="1">
    <source>
        <dbReference type="Pfam" id="PF13460"/>
    </source>
</evidence>
<keyword evidence="3" id="KW-1185">Reference proteome</keyword>
<dbReference type="SUPFAM" id="SSF51735">
    <property type="entry name" value="NAD(P)-binding Rossmann-fold domains"/>
    <property type="match status" value="1"/>
</dbReference>
<dbReference type="CDD" id="cd05243">
    <property type="entry name" value="SDR_a5"/>
    <property type="match status" value="1"/>
</dbReference>
<dbReference type="Proteomes" id="UP001597094">
    <property type="component" value="Unassembled WGS sequence"/>
</dbReference>
<organism evidence="2 3">
    <name type="scientific">Pontibacter rugosus</name>
    <dbReference type="NCBI Taxonomy" id="1745966"/>
    <lineage>
        <taxon>Bacteria</taxon>
        <taxon>Pseudomonadati</taxon>
        <taxon>Bacteroidota</taxon>
        <taxon>Cytophagia</taxon>
        <taxon>Cytophagales</taxon>
        <taxon>Hymenobacteraceae</taxon>
        <taxon>Pontibacter</taxon>
    </lineage>
</organism>
<comment type="caution">
    <text evidence="2">The sequence shown here is derived from an EMBL/GenBank/DDBJ whole genome shotgun (WGS) entry which is preliminary data.</text>
</comment>
<reference evidence="3" key="1">
    <citation type="journal article" date="2019" name="Int. J. Syst. Evol. Microbiol.">
        <title>The Global Catalogue of Microorganisms (GCM) 10K type strain sequencing project: providing services to taxonomists for standard genome sequencing and annotation.</title>
        <authorList>
            <consortium name="The Broad Institute Genomics Platform"/>
            <consortium name="The Broad Institute Genome Sequencing Center for Infectious Disease"/>
            <person name="Wu L."/>
            <person name="Ma J."/>
        </authorList>
    </citation>
    <scope>NUCLEOTIDE SEQUENCE [LARGE SCALE GENOMIC DNA]</scope>
    <source>
        <strain evidence="3">JCM 31319</strain>
    </source>
</reference>
<evidence type="ECO:0000313" key="3">
    <source>
        <dbReference type="Proteomes" id="UP001597094"/>
    </source>
</evidence>
<accession>A0ABW3SPG4</accession>
<feature type="domain" description="NAD(P)-binding" evidence="1">
    <location>
        <begin position="7"/>
        <end position="183"/>
    </location>
</feature>
<protein>
    <submittedName>
        <fullName evidence="2">SDR family oxidoreductase</fullName>
    </submittedName>
</protein>
<dbReference type="Gene3D" id="3.40.50.720">
    <property type="entry name" value="NAD(P)-binding Rossmann-like Domain"/>
    <property type="match status" value="1"/>
</dbReference>
<dbReference type="EMBL" id="JBHTLD010000035">
    <property type="protein sequence ID" value="MFD1185757.1"/>
    <property type="molecule type" value="Genomic_DNA"/>
</dbReference>
<dbReference type="PANTHER" id="PTHR15020">
    <property type="entry name" value="FLAVIN REDUCTASE-RELATED"/>
    <property type="match status" value="1"/>
</dbReference>
<proteinExistence type="predicted"/>
<dbReference type="RefSeq" id="WP_377523963.1">
    <property type="nucleotide sequence ID" value="NZ_JBHTLD010000035.1"/>
</dbReference>
<dbReference type="InterPro" id="IPR036291">
    <property type="entry name" value="NAD(P)-bd_dom_sf"/>
</dbReference>
<dbReference type="Pfam" id="PF13460">
    <property type="entry name" value="NAD_binding_10"/>
    <property type="match status" value="1"/>
</dbReference>
<dbReference type="InterPro" id="IPR016040">
    <property type="entry name" value="NAD(P)-bd_dom"/>
</dbReference>
<gene>
    <name evidence="2" type="ORF">ACFQ2O_06005</name>
</gene>
<sequence>MKVLIAGAHGTTGKQIVEILSRTDTHESYAMIRKEEQAEEMKNLGADNIVVADLEGDVSASVKGVDAVIFAAGSKGKNVVGIDQKGAEKLVDAAKAEGVKHFVMLSAYGVDNPQGELKDYLIAKAKADQHLMDSGLTYTIVRPGMLGNDAPTGQVRTAAHFSSHGEGSIARADVAHVLVKALEVENLKNKTFEVLSGNKPIKEALQEV</sequence>